<keyword evidence="9 13" id="KW-0547">Nucleotide-binding</keyword>
<dbReference type="NCBIfam" id="TIGR00191">
    <property type="entry name" value="thrB"/>
    <property type="match status" value="1"/>
</dbReference>
<dbReference type="SUPFAM" id="SSF54211">
    <property type="entry name" value="Ribosomal protein S5 domain 2-like"/>
    <property type="match status" value="1"/>
</dbReference>
<dbReference type="AlphaFoldDB" id="A0A3P8M391"/>
<evidence type="ECO:0000256" key="5">
    <source>
        <dbReference type="ARBA" id="ARBA00022490"/>
    </source>
</evidence>
<comment type="catalytic activity">
    <reaction evidence="12 13">
        <text>L-homoserine + ATP = O-phospho-L-homoserine + ADP + H(+)</text>
        <dbReference type="Rhea" id="RHEA:13985"/>
        <dbReference type="ChEBI" id="CHEBI:15378"/>
        <dbReference type="ChEBI" id="CHEBI:30616"/>
        <dbReference type="ChEBI" id="CHEBI:57476"/>
        <dbReference type="ChEBI" id="CHEBI:57590"/>
        <dbReference type="ChEBI" id="CHEBI:456216"/>
        <dbReference type="EC" id="2.7.1.39"/>
    </reaction>
</comment>
<gene>
    <name evidence="13 15" type="primary">thrB</name>
    <name evidence="15" type="ORF">NCTC13098_06325</name>
</gene>
<protein>
    <recommendedName>
        <fullName evidence="4 13">Homoserine kinase</fullName>
        <shortName evidence="13">HK</shortName>
        <shortName evidence="13">HSK</shortName>
        <ecNumber evidence="3 13">2.7.1.39</ecNumber>
    </recommendedName>
</protein>
<dbReference type="Pfam" id="PF00288">
    <property type="entry name" value="GHMP_kinases_N"/>
    <property type="match status" value="1"/>
</dbReference>
<keyword evidence="7 13" id="KW-0808">Transferase</keyword>
<dbReference type="Gene3D" id="3.30.230.10">
    <property type="match status" value="1"/>
</dbReference>
<name>A0A3P8M391_RAOTE</name>
<evidence type="ECO:0000256" key="13">
    <source>
        <dbReference type="HAMAP-Rule" id="MF_00384"/>
    </source>
</evidence>
<dbReference type="EMBL" id="LR131271">
    <property type="protein sequence ID" value="VDR29900.1"/>
    <property type="molecule type" value="Genomic_DNA"/>
</dbReference>
<sequence length="306" mass="33563">MVKVYAPASSANMSVGFDVLGAAVTPVDGTLLGDNVSVEAAASFSLQNVGRFASKLPAAAQENIVYQCWERFCEEIGRKVPVAMVLEKNMPIGSGLGSSACSVVAALVAMNEFCGKPLNETRMLALMGEMEGRISGSIHYDNVAPCYLGGMQLMIEENDIISQQVPGFDEWLWVLAYPGIKVSTAEARAILPAQYRRQDCIAHGRHLAGFIHACYTRQPQLAAKLMKDVIAEPYRTKLLPASAKRGRRRWRLARRPAGSPALARRCLRCAISRKPRSASPTGWVRIICRITKALFIFAGWIRRAHE</sequence>
<evidence type="ECO:0000313" key="15">
    <source>
        <dbReference type="EMBL" id="VDR29900.1"/>
    </source>
</evidence>
<feature type="domain" description="GHMP kinase N-terminal" evidence="14">
    <location>
        <begin position="63"/>
        <end position="150"/>
    </location>
</feature>
<dbReference type="Proteomes" id="UP000274346">
    <property type="component" value="Chromosome"/>
</dbReference>
<accession>A0A3P8M391</accession>
<evidence type="ECO:0000256" key="12">
    <source>
        <dbReference type="ARBA" id="ARBA00049375"/>
    </source>
</evidence>
<dbReference type="GO" id="GO:0005737">
    <property type="term" value="C:cytoplasm"/>
    <property type="evidence" value="ECO:0007669"/>
    <property type="project" value="UniProtKB-SubCell"/>
</dbReference>
<dbReference type="SUPFAM" id="SSF55060">
    <property type="entry name" value="GHMP Kinase, C-terminal domain"/>
    <property type="match status" value="1"/>
</dbReference>
<comment type="pathway">
    <text evidence="1 13">Amino-acid biosynthesis; L-threonine biosynthesis; L-threonine from L-aspartate: step 4/5.</text>
</comment>
<dbReference type="UniPathway" id="UPA00050">
    <property type="reaction ID" value="UER00064"/>
</dbReference>
<evidence type="ECO:0000256" key="3">
    <source>
        <dbReference type="ARBA" id="ARBA00012078"/>
    </source>
</evidence>
<feature type="binding site" evidence="13">
    <location>
        <begin position="91"/>
        <end position="101"/>
    </location>
    <ligand>
        <name>ATP</name>
        <dbReference type="ChEBI" id="CHEBI:30616"/>
    </ligand>
</feature>
<keyword evidence="6 13" id="KW-0028">Amino-acid biosynthesis</keyword>
<dbReference type="EC" id="2.7.1.39" evidence="3 13"/>
<keyword evidence="10 13" id="KW-0418">Kinase</keyword>
<dbReference type="FunFam" id="3.30.230.10:FF:000020">
    <property type="entry name" value="Homoserine kinase"/>
    <property type="match status" value="1"/>
</dbReference>
<evidence type="ECO:0000256" key="2">
    <source>
        <dbReference type="ARBA" id="ARBA00007370"/>
    </source>
</evidence>
<evidence type="ECO:0000259" key="14">
    <source>
        <dbReference type="Pfam" id="PF00288"/>
    </source>
</evidence>
<comment type="subcellular location">
    <subcellularLocation>
        <location evidence="13">Cytoplasm</location>
    </subcellularLocation>
</comment>
<dbReference type="GO" id="GO:0005524">
    <property type="term" value="F:ATP binding"/>
    <property type="evidence" value="ECO:0007669"/>
    <property type="project" value="UniProtKB-UniRule"/>
</dbReference>
<dbReference type="InterPro" id="IPR006203">
    <property type="entry name" value="GHMP_knse_ATP-bd_CS"/>
</dbReference>
<evidence type="ECO:0000256" key="4">
    <source>
        <dbReference type="ARBA" id="ARBA00017858"/>
    </source>
</evidence>
<evidence type="ECO:0000313" key="16">
    <source>
        <dbReference type="Proteomes" id="UP000274346"/>
    </source>
</evidence>
<dbReference type="PANTHER" id="PTHR20861">
    <property type="entry name" value="HOMOSERINE/4-DIPHOSPHOCYTIDYL-2-C-METHYL-D-ERYTHRITOL KINASE"/>
    <property type="match status" value="1"/>
</dbReference>
<evidence type="ECO:0000256" key="6">
    <source>
        <dbReference type="ARBA" id="ARBA00022605"/>
    </source>
</evidence>
<reference evidence="15 16" key="1">
    <citation type="submission" date="2018-12" db="EMBL/GenBank/DDBJ databases">
        <authorList>
            <consortium name="Pathogen Informatics"/>
        </authorList>
    </citation>
    <scope>NUCLEOTIDE SEQUENCE [LARGE SCALE GENOMIC DNA]</scope>
    <source>
        <strain evidence="15 16">NCTC13098</strain>
    </source>
</reference>
<dbReference type="InterPro" id="IPR036554">
    <property type="entry name" value="GHMP_kinase_C_sf"/>
</dbReference>
<evidence type="ECO:0000256" key="9">
    <source>
        <dbReference type="ARBA" id="ARBA00022741"/>
    </source>
</evidence>
<evidence type="ECO:0000256" key="11">
    <source>
        <dbReference type="ARBA" id="ARBA00022840"/>
    </source>
</evidence>
<dbReference type="PRINTS" id="PR00958">
    <property type="entry name" value="HOMSERKINASE"/>
</dbReference>
<keyword evidence="11 13" id="KW-0067">ATP-binding</keyword>
<evidence type="ECO:0000256" key="1">
    <source>
        <dbReference type="ARBA" id="ARBA00005015"/>
    </source>
</evidence>
<evidence type="ECO:0000256" key="10">
    <source>
        <dbReference type="ARBA" id="ARBA00022777"/>
    </source>
</evidence>
<comment type="similarity">
    <text evidence="2 13">Belongs to the GHMP kinase family. Homoserine kinase subfamily.</text>
</comment>
<comment type="function">
    <text evidence="13">Catalyzes the ATP-dependent phosphorylation of L-homoserine to L-homoserine phosphate.</text>
</comment>
<dbReference type="InterPro" id="IPR000870">
    <property type="entry name" value="Homoserine_kinase"/>
</dbReference>
<dbReference type="InterPro" id="IPR014721">
    <property type="entry name" value="Ribsml_uS5_D2-typ_fold_subgr"/>
</dbReference>
<dbReference type="HAMAP" id="MF_00384">
    <property type="entry name" value="Homoser_kinase"/>
    <property type="match status" value="1"/>
</dbReference>
<dbReference type="KEGG" id="rtg:NCTC13098_06325"/>
<keyword evidence="5 13" id="KW-0963">Cytoplasm</keyword>
<organism evidence="15 16">
    <name type="scientific">Raoultella terrigena</name>
    <name type="common">Klebsiella terrigena</name>
    <dbReference type="NCBI Taxonomy" id="577"/>
    <lineage>
        <taxon>Bacteria</taxon>
        <taxon>Pseudomonadati</taxon>
        <taxon>Pseudomonadota</taxon>
        <taxon>Gammaproteobacteria</taxon>
        <taxon>Enterobacterales</taxon>
        <taxon>Enterobacteriaceae</taxon>
        <taxon>Klebsiella/Raoultella group</taxon>
        <taxon>Raoultella</taxon>
    </lineage>
</organism>
<dbReference type="Gene3D" id="3.30.70.890">
    <property type="entry name" value="GHMP kinase, C-terminal domain"/>
    <property type="match status" value="1"/>
</dbReference>
<dbReference type="GO" id="GO:0009088">
    <property type="term" value="P:threonine biosynthetic process"/>
    <property type="evidence" value="ECO:0007669"/>
    <property type="project" value="UniProtKB-UniRule"/>
</dbReference>
<dbReference type="PANTHER" id="PTHR20861:SF1">
    <property type="entry name" value="HOMOSERINE KINASE"/>
    <property type="match status" value="1"/>
</dbReference>
<dbReference type="PROSITE" id="PS00627">
    <property type="entry name" value="GHMP_KINASES_ATP"/>
    <property type="match status" value="1"/>
</dbReference>
<dbReference type="GO" id="GO:0004413">
    <property type="term" value="F:homoserine kinase activity"/>
    <property type="evidence" value="ECO:0007669"/>
    <property type="project" value="UniProtKB-UniRule"/>
</dbReference>
<dbReference type="InterPro" id="IPR006204">
    <property type="entry name" value="GHMP_kinase_N_dom"/>
</dbReference>
<dbReference type="InterPro" id="IPR020568">
    <property type="entry name" value="Ribosomal_Su5_D2-typ_SF"/>
</dbReference>
<evidence type="ECO:0000256" key="8">
    <source>
        <dbReference type="ARBA" id="ARBA00022697"/>
    </source>
</evidence>
<evidence type="ECO:0000256" key="7">
    <source>
        <dbReference type="ARBA" id="ARBA00022679"/>
    </source>
</evidence>
<keyword evidence="8 13" id="KW-0791">Threonine biosynthesis</keyword>
<proteinExistence type="inferred from homology"/>